<dbReference type="EMBL" id="JAWDIP010000004">
    <property type="protein sequence ID" value="MDY0396879.1"/>
    <property type="molecule type" value="Genomic_DNA"/>
</dbReference>
<protein>
    <recommendedName>
        <fullName evidence="2">tetrahydrofolate synthase</fullName>
        <ecNumber evidence="2">6.3.2.17</ecNumber>
    </recommendedName>
    <alternativeName>
        <fullName evidence="8">Tetrahydrofolylpolyglutamate synthase</fullName>
    </alternativeName>
</protein>
<dbReference type="Pfam" id="PF02875">
    <property type="entry name" value="Mur_ligase_C"/>
    <property type="match status" value="1"/>
</dbReference>
<keyword evidence="7" id="KW-0460">Magnesium</keyword>
<dbReference type="InterPro" id="IPR013221">
    <property type="entry name" value="Mur_ligase_cen"/>
</dbReference>
<dbReference type="SUPFAM" id="SSF53623">
    <property type="entry name" value="MurD-like peptide ligases, catalytic domain"/>
    <property type="match status" value="1"/>
</dbReference>
<dbReference type="Pfam" id="PF08245">
    <property type="entry name" value="Mur_ligase_M"/>
    <property type="match status" value="1"/>
</dbReference>
<evidence type="ECO:0000256" key="5">
    <source>
        <dbReference type="ARBA" id="ARBA00022741"/>
    </source>
</evidence>
<evidence type="ECO:0000313" key="13">
    <source>
        <dbReference type="EMBL" id="MDY0396879.1"/>
    </source>
</evidence>
<comment type="catalytic activity">
    <reaction evidence="9">
        <text>(6S)-5,6,7,8-tetrahydrofolyl-(gamma-L-Glu)(n) + L-glutamate + ATP = (6S)-5,6,7,8-tetrahydrofolyl-(gamma-L-Glu)(n+1) + ADP + phosphate + H(+)</text>
        <dbReference type="Rhea" id="RHEA:10580"/>
        <dbReference type="Rhea" id="RHEA-COMP:14738"/>
        <dbReference type="Rhea" id="RHEA-COMP:14740"/>
        <dbReference type="ChEBI" id="CHEBI:15378"/>
        <dbReference type="ChEBI" id="CHEBI:29985"/>
        <dbReference type="ChEBI" id="CHEBI:30616"/>
        <dbReference type="ChEBI" id="CHEBI:43474"/>
        <dbReference type="ChEBI" id="CHEBI:141005"/>
        <dbReference type="ChEBI" id="CHEBI:456216"/>
        <dbReference type="EC" id="6.3.2.17"/>
    </reaction>
</comment>
<dbReference type="Proteomes" id="UP001281447">
    <property type="component" value="Unassembled WGS sequence"/>
</dbReference>
<dbReference type="InterPro" id="IPR036565">
    <property type="entry name" value="Mur-like_cat_sf"/>
</dbReference>
<dbReference type="RefSeq" id="WP_390357011.1">
    <property type="nucleotide sequence ID" value="NZ_JBHUIZ010000014.1"/>
</dbReference>
<evidence type="ECO:0000256" key="1">
    <source>
        <dbReference type="ARBA" id="ARBA00008276"/>
    </source>
</evidence>
<evidence type="ECO:0000256" key="8">
    <source>
        <dbReference type="ARBA" id="ARBA00030592"/>
    </source>
</evidence>
<evidence type="ECO:0000259" key="11">
    <source>
        <dbReference type="Pfam" id="PF02875"/>
    </source>
</evidence>
<keyword evidence="4" id="KW-0479">Metal-binding</keyword>
<evidence type="ECO:0000256" key="4">
    <source>
        <dbReference type="ARBA" id="ARBA00022723"/>
    </source>
</evidence>
<evidence type="ECO:0000313" key="14">
    <source>
        <dbReference type="Proteomes" id="UP001281447"/>
    </source>
</evidence>
<dbReference type="InterPro" id="IPR004101">
    <property type="entry name" value="Mur_ligase_C"/>
</dbReference>
<dbReference type="GO" id="GO:0016874">
    <property type="term" value="F:ligase activity"/>
    <property type="evidence" value="ECO:0007669"/>
    <property type="project" value="UniProtKB-KW"/>
</dbReference>
<reference evidence="13 14" key="1">
    <citation type="submission" date="2023-10" db="EMBL/GenBank/DDBJ databases">
        <title>Virgibacillus halophilus 5B73C genome.</title>
        <authorList>
            <person name="Miliotis G."/>
            <person name="Sengupta P."/>
            <person name="Hameed A."/>
            <person name="Chuvochina M."/>
            <person name="Mcdonagh F."/>
            <person name="Simpson A.C."/>
            <person name="Singh N.K."/>
            <person name="Rekha P.D."/>
            <person name="Raman K."/>
            <person name="Hugenholtz P."/>
            <person name="Venkateswaran K."/>
        </authorList>
    </citation>
    <scope>NUCLEOTIDE SEQUENCE [LARGE SCALE GENOMIC DNA]</scope>
    <source>
        <strain evidence="13 14">5B73C</strain>
    </source>
</reference>
<feature type="domain" description="Mur ligase central" evidence="12">
    <location>
        <begin position="46"/>
        <end position="269"/>
    </location>
</feature>
<evidence type="ECO:0000256" key="9">
    <source>
        <dbReference type="ARBA" id="ARBA00047493"/>
    </source>
</evidence>
<dbReference type="InterPro" id="IPR036615">
    <property type="entry name" value="Mur_ligase_C_dom_sf"/>
</dbReference>
<keyword evidence="3 10" id="KW-0436">Ligase</keyword>
<organism evidence="13 14">
    <name type="scientific">Tigheibacillus halophilus</name>
    <dbReference type="NCBI Taxonomy" id="361280"/>
    <lineage>
        <taxon>Bacteria</taxon>
        <taxon>Bacillati</taxon>
        <taxon>Bacillota</taxon>
        <taxon>Bacilli</taxon>
        <taxon>Bacillales</taxon>
        <taxon>Bacillaceae</taxon>
        <taxon>Tigheibacillus</taxon>
    </lineage>
</organism>
<dbReference type="NCBIfam" id="TIGR01499">
    <property type="entry name" value="folC"/>
    <property type="match status" value="1"/>
</dbReference>
<keyword evidence="6 10" id="KW-0067">ATP-binding</keyword>
<proteinExistence type="inferred from homology"/>
<evidence type="ECO:0000259" key="12">
    <source>
        <dbReference type="Pfam" id="PF08245"/>
    </source>
</evidence>
<evidence type="ECO:0000256" key="2">
    <source>
        <dbReference type="ARBA" id="ARBA00013025"/>
    </source>
</evidence>
<dbReference type="Gene3D" id="3.90.190.20">
    <property type="entry name" value="Mur ligase, C-terminal domain"/>
    <property type="match status" value="1"/>
</dbReference>
<feature type="domain" description="Mur ligase C-terminal" evidence="11">
    <location>
        <begin position="296"/>
        <end position="414"/>
    </location>
</feature>
<gene>
    <name evidence="13" type="ORF">RWE15_24500</name>
</gene>
<keyword evidence="5 10" id="KW-0547">Nucleotide-binding</keyword>
<evidence type="ECO:0000256" key="6">
    <source>
        <dbReference type="ARBA" id="ARBA00022840"/>
    </source>
</evidence>
<accession>A0ABU5CED2</accession>
<dbReference type="EC" id="6.3.2.17" evidence="2"/>
<dbReference type="PANTHER" id="PTHR11136">
    <property type="entry name" value="FOLYLPOLYGLUTAMATE SYNTHASE-RELATED"/>
    <property type="match status" value="1"/>
</dbReference>
<dbReference type="InterPro" id="IPR001645">
    <property type="entry name" value="Folylpolyglutamate_synth"/>
</dbReference>
<keyword evidence="14" id="KW-1185">Reference proteome</keyword>
<evidence type="ECO:0000256" key="10">
    <source>
        <dbReference type="PIRNR" id="PIRNR001563"/>
    </source>
</evidence>
<dbReference type="SUPFAM" id="SSF53244">
    <property type="entry name" value="MurD-like peptide ligases, peptide-binding domain"/>
    <property type="match status" value="1"/>
</dbReference>
<dbReference type="Gene3D" id="3.40.1190.10">
    <property type="entry name" value="Mur-like, catalytic domain"/>
    <property type="match status" value="1"/>
</dbReference>
<name>A0ABU5CED2_9BACI</name>
<evidence type="ECO:0000256" key="7">
    <source>
        <dbReference type="ARBA" id="ARBA00022842"/>
    </source>
</evidence>
<comment type="similarity">
    <text evidence="1 10">Belongs to the folylpolyglutamate synthase family.</text>
</comment>
<sequence length="428" mass="48198">MIETYKDAENFLRERGQLGIKPGLQRVSRLLMELGHPERKVSGIHIAGTNGKGSTVQFLKSAFKNNDYLVGSFTSPSMHGLRGHIKLQDDPISKETFIGLLQDMLPVIEKMDIEDMAPTSFEILTVLAFLCFADNVDIALIEAGMGGREDTTNCFTPILSIITNVALDHTAFLGDTVAKIAAHKAGIIKYKVPVVAGELPETAMEVIETEASSKHAALYCLHQYFCYKRILPEKGIHRFLFESAGFKKEVQLRMAGEHQEKNAALAIMATLLLRDMHFPVDMRKALSGISSSTAAGRFEKVYNHPEIIVDSAHNPAGMKAFLRTVAENYPYQRKKLLFAGFKDKDLRHMLQDCFGKFDEITLTSFDHPRAAGVANLEEIFPSETFYKEKDYRVYIERILQDRDPKTIYFIAGSFHFISEVREYMAQNL</sequence>
<comment type="caution">
    <text evidence="13">The sequence shown here is derived from an EMBL/GenBank/DDBJ whole genome shotgun (WGS) entry which is preliminary data.</text>
</comment>
<dbReference type="PIRSF" id="PIRSF001563">
    <property type="entry name" value="Folylpolyglu_synth"/>
    <property type="match status" value="1"/>
</dbReference>
<evidence type="ECO:0000256" key="3">
    <source>
        <dbReference type="ARBA" id="ARBA00022598"/>
    </source>
</evidence>
<dbReference type="PANTHER" id="PTHR11136:SF0">
    <property type="entry name" value="DIHYDROFOLATE SYNTHETASE-RELATED"/>
    <property type="match status" value="1"/>
</dbReference>